<dbReference type="STRING" id="1126212.K2SFI5"/>
<comment type="caution">
    <text evidence="2">The sequence shown here is derived from an EMBL/GenBank/DDBJ whole genome shotgun (WGS) entry which is preliminary data.</text>
</comment>
<protein>
    <submittedName>
        <fullName evidence="2">Tetratricopeptide-like helical</fullName>
    </submittedName>
</protein>
<feature type="compositionally biased region" description="Acidic residues" evidence="1">
    <location>
        <begin position="151"/>
        <end position="160"/>
    </location>
</feature>
<dbReference type="HOGENOM" id="CLU_509065_0_0_1"/>
<dbReference type="PANTHER" id="PTHR46082:SF6">
    <property type="entry name" value="AAA+ ATPASE DOMAIN-CONTAINING PROTEIN-RELATED"/>
    <property type="match status" value="1"/>
</dbReference>
<dbReference type="Proteomes" id="UP000007129">
    <property type="component" value="Unassembled WGS sequence"/>
</dbReference>
<organism evidence="2 3">
    <name type="scientific">Macrophomina phaseolina (strain MS6)</name>
    <name type="common">Charcoal rot fungus</name>
    <dbReference type="NCBI Taxonomy" id="1126212"/>
    <lineage>
        <taxon>Eukaryota</taxon>
        <taxon>Fungi</taxon>
        <taxon>Dikarya</taxon>
        <taxon>Ascomycota</taxon>
        <taxon>Pezizomycotina</taxon>
        <taxon>Dothideomycetes</taxon>
        <taxon>Dothideomycetes incertae sedis</taxon>
        <taxon>Botryosphaeriales</taxon>
        <taxon>Botryosphaeriaceae</taxon>
        <taxon>Macrophomina</taxon>
    </lineage>
</organism>
<dbReference type="AlphaFoldDB" id="K2SFI5"/>
<feature type="region of interest" description="Disordered" evidence="1">
    <location>
        <begin position="139"/>
        <end position="178"/>
    </location>
</feature>
<dbReference type="EMBL" id="AHHD01000294">
    <property type="protein sequence ID" value="EKG15555.1"/>
    <property type="molecule type" value="Genomic_DNA"/>
</dbReference>
<dbReference type="InterPro" id="IPR011990">
    <property type="entry name" value="TPR-like_helical_dom_sf"/>
</dbReference>
<dbReference type="InterPro" id="IPR053137">
    <property type="entry name" value="NLR-like"/>
</dbReference>
<dbReference type="Gene3D" id="1.25.40.10">
    <property type="entry name" value="Tetratricopeptide repeat domain"/>
    <property type="match status" value="3"/>
</dbReference>
<dbReference type="SUPFAM" id="SSF81901">
    <property type="entry name" value="HCP-like"/>
    <property type="match status" value="1"/>
</dbReference>
<dbReference type="SUPFAM" id="SSF48452">
    <property type="entry name" value="TPR-like"/>
    <property type="match status" value="1"/>
</dbReference>
<reference evidence="2 3" key="1">
    <citation type="journal article" date="2012" name="BMC Genomics">
        <title>Tools to kill: Genome of one of the most destructive plant pathogenic fungi Macrophomina phaseolina.</title>
        <authorList>
            <person name="Islam M.S."/>
            <person name="Haque M.S."/>
            <person name="Islam M.M."/>
            <person name="Emdad E.M."/>
            <person name="Halim A."/>
            <person name="Hossen Q.M.M."/>
            <person name="Hossain M.Z."/>
            <person name="Ahmed B."/>
            <person name="Rahim S."/>
            <person name="Rahman M.S."/>
            <person name="Alam M.M."/>
            <person name="Hou S."/>
            <person name="Wan X."/>
            <person name="Saito J.A."/>
            <person name="Alam M."/>
        </authorList>
    </citation>
    <scope>NUCLEOTIDE SEQUENCE [LARGE SCALE GENOMIC DNA]</scope>
    <source>
        <strain evidence="2 3">MS6</strain>
    </source>
</reference>
<dbReference type="PANTHER" id="PTHR46082">
    <property type="entry name" value="ATP/GTP-BINDING PROTEIN-RELATED"/>
    <property type="match status" value="1"/>
</dbReference>
<dbReference type="Pfam" id="PF13424">
    <property type="entry name" value="TPR_12"/>
    <property type="match status" value="2"/>
</dbReference>
<dbReference type="VEuPathDB" id="FungiDB:MPH_07221"/>
<dbReference type="eggNOG" id="KOG1840">
    <property type="taxonomic scope" value="Eukaryota"/>
</dbReference>
<name>K2SFI5_MACPH</name>
<dbReference type="Pfam" id="PF13374">
    <property type="entry name" value="TPR_10"/>
    <property type="match status" value="1"/>
</dbReference>
<evidence type="ECO:0000256" key="1">
    <source>
        <dbReference type="SAM" id="MobiDB-lite"/>
    </source>
</evidence>
<dbReference type="InterPro" id="IPR019734">
    <property type="entry name" value="TPR_rpt"/>
</dbReference>
<evidence type="ECO:0000313" key="2">
    <source>
        <dbReference type="EMBL" id="EKG15555.1"/>
    </source>
</evidence>
<gene>
    <name evidence="2" type="ORF">MPH_07221</name>
</gene>
<dbReference type="OrthoDB" id="5986190at2759"/>
<dbReference type="SMART" id="SM00028">
    <property type="entry name" value="TPR"/>
    <property type="match status" value="5"/>
</dbReference>
<evidence type="ECO:0000313" key="3">
    <source>
        <dbReference type="Proteomes" id="UP000007129"/>
    </source>
</evidence>
<proteinExistence type="predicted"/>
<sequence length="535" mass="60339">MSLKCAEIWQLVCSTSSARLEFQGLSGHGLECLVVLPSLCHKIIVILLPEAKSQSMVLFLKLGRSVELDLEILSQCTNSTAAISLTAVRTWPFASSLTSFFYLFDGGLHFLYCFRITCVLPRQSLLQPHFQFRFFPGSSDRQNLSSSGKDEIDDVSDESLEGSQVDRIPVPSEETPEERIQKQLSMIRLCEERFGPEDVSTLEAVRGLGLLYSRQQQFQKADELCMRALTGMEKVLGQDHQATVNLMADLGEINAGLQNGEKAIDFYHRAASGHQKIHGPDNEYTLGVLGAASALYHNELNNYIEAESQFKIAFDGSERLLGLEHRQILEVLVNLGLAYTALSKRSEAEECLKRARQGYDTIHGPDSQEGLQALWHFYRSENRLAEAEAVVRKQLKLCEDTYGLQDIRSVEALCNVAAVERRQGRRPEAEESYKRVLEASANKLDSYQDEAVCACVDLAKIYQSQGKEKEELAMLEQAFTPLEKLTVLFKRNIWCKWVVEGSFDIYIRRRELDEAEKLKQRAFSSFGYLVEGSQS</sequence>
<accession>K2SFI5</accession>
<dbReference type="InParanoid" id="K2SFI5"/>